<keyword evidence="3" id="KW-1185">Reference proteome</keyword>
<feature type="region of interest" description="Disordered" evidence="1">
    <location>
        <begin position="36"/>
        <end position="56"/>
    </location>
</feature>
<evidence type="ECO:0000313" key="3">
    <source>
        <dbReference type="Proteomes" id="UP000295444"/>
    </source>
</evidence>
<protein>
    <submittedName>
        <fullName evidence="2">Uncharacterized protein</fullName>
    </submittedName>
</protein>
<organism evidence="2 3">
    <name type="scientific">Labedaea rhizosphaerae</name>
    <dbReference type="NCBI Taxonomy" id="598644"/>
    <lineage>
        <taxon>Bacteria</taxon>
        <taxon>Bacillati</taxon>
        <taxon>Actinomycetota</taxon>
        <taxon>Actinomycetes</taxon>
        <taxon>Pseudonocardiales</taxon>
        <taxon>Pseudonocardiaceae</taxon>
        <taxon>Labedaea</taxon>
    </lineage>
</organism>
<proteinExistence type="predicted"/>
<comment type="caution">
    <text evidence="2">The sequence shown here is derived from an EMBL/GenBank/DDBJ whole genome shotgun (WGS) entry which is preliminary data.</text>
</comment>
<reference evidence="2 3" key="1">
    <citation type="submission" date="2019-03" db="EMBL/GenBank/DDBJ databases">
        <title>Genomic Encyclopedia of Type Strains, Phase IV (KMG-IV): sequencing the most valuable type-strain genomes for metagenomic binning, comparative biology and taxonomic classification.</title>
        <authorList>
            <person name="Goeker M."/>
        </authorList>
    </citation>
    <scope>NUCLEOTIDE SEQUENCE [LARGE SCALE GENOMIC DNA]</scope>
    <source>
        <strain evidence="2 3">DSM 45361</strain>
    </source>
</reference>
<dbReference type="AlphaFoldDB" id="A0A4R6SJQ6"/>
<gene>
    <name evidence="2" type="ORF">EV186_101233</name>
</gene>
<sequence length="56" mass="6565">MEWTTESVRAAIDARYANVTDTDRAWHAEHQHRSWFSKRASHSHVSRAIPRPRHAS</sequence>
<accession>A0A4R6SJQ6</accession>
<evidence type="ECO:0000256" key="1">
    <source>
        <dbReference type="SAM" id="MobiDB-lite"/>
    </source>
</evidence>
<name>A0A4R6SJQ6_LABRH</name>
<evidence type="ECO:0000313" key="2">
    <source>
        <dbReference type="EMBL" id="TDQ04289.1"/>
    </source>
</evidence>
<dbReference type="Proteomes" id="UP000295444">
    <property type="component" value="Unassembled WGS sequence"/>
</dbReference>
<dbReference type="RefSeq" id="WP_166658979.1">
    <property type="nucleotide sequence ID" value="NZ_SNXZ01000001.1"/>
</dbReference>
<dbReference type="EMBL" id="SNXZ01000001">
    <property type="protein sequence ID" value="TDQ04289.1"/>
    <property type="molecule type" value="Genomic_DNA"/>
</dbReference>